<keyword evidence="4" id="KW-1064">Adaptive immunity</keyword>
<feature type="chain" id="PRO_5019308178" description="Ig-like domain-containing protein" evidence="9">
    <location>
        <begin position="19"/>
        <end position="663"/>
    </location>
</feature>
<organism evidence="11 12">
    <name type="scientific">Chiloscyllium punctatum</name>
    <name type="common">Brownbanded bambooshark</name>
    <name type="synonym">Hemiscyllium punctatum</name>
    <dbReference type="NCBI Taxonomy" id="137246"/>
    <lineage>
        <taxon>Eukaryota</taxon>
        <taxon>Metazoa</taxon>
        <taxon>Chordata</taxon>
        <taxon>Craniata</taxon>
        <taxon>Vertebrata</taxon>
        <taxon>Chondrichthyes</taxon>
        <taxon>Elasmobranchii</taxon>
        <taxon>Galeomorphii</taxon>
        <taxon>Galeoidea</taxon>
        <taxon>Orectolobiformes</taxon>
        <taxon>Hemiscylliidae</taxon>
        <taxon>Chiloscyllium</taxon>
    </lineage>
</organism>
<dbReference type="Pfam" id="PF07654">
    <property type="entry name" value="C1-set"/>
    <property type="match status" value="5"/>
</dbReference>
<keyword evidence="2" id="KW-0964">Secreted</keyword>
<feature type="domain" description="Ig-like" evidence="10">
    <location>
        <begin position="329"/>
        <end position="421"/>
    </location>
</feature>
<evidence type="ECO:0000256" key="4">
    <source>
        <dbReference type="ARBA" id="ARBA00023130"/>
    </source>
</evidence>
<dbReference type="Proteomes" id="UP000287033">
    <property type="component" value="Unassembled WGS sequence"/>
</dbReference>
<dbReference type="SMR" id="A0A401RSF2"/>
<feature type="signal peptide" evidence="9">
    <location>
        <begin position="1"/>
        <end position="18"/>
    </location>
</feature>
<dbReference type="OrthoDB" id="9945861at2759"/>
<comment type="subcellular location">
    <subcellularLocation>
        <location evidence="1">Secreted</location>
    </subcellularLocation>
</comment>
<keyword evidence="9" id="KW-0732">Signal</keyword>
<proteinExistence type="predicted"/>
<evidence type="ECO:0000256" key="6">
    <source>
        <dbReference type="ARBA" id="ARBA00023180"/>
    </source>
</evidence>
<dbReference type="GO" id="GO:0019814">
    <property type="term" value="C:immunoglobulin complex"/>
    <property type="evidence" value="ECO:0007669"/>
    <property type="project" value="UniProtKB-KW"/>
</dbReference>
<gene>
    <name evidence="11" type="ORF">chiPu_0019541</name>
</gene>
<dbReference type="STRING" id="137246.A0A401RSF2"/>
<dbReference type="Gene3D" id="2.60.40.10">
    <property type="entry name" value="Immunoglobulins"/>
    <property type="match status" value="6"/>
</dbReference>
<keyword evidence="6" id="KW-0325">Glycoprotein</keyword>
<dbReference type="InterPro" id="IPR003597">
    <property type="entry name" value="Ig_C1-set"/>
</dbReference>
<accession>A0A401RSF2</accession>
<evidence type="ECO:0000313" key="11">
    <source>
        <dbReference type="EMBL" id="GCC21074.1"/>
    </source>
</evidence>
<dbReference type="CDD" id="cd00098">
    <property type="entry name" value="IgC1"/>
    <property type="match status" value="1"/>
</dbReference>
<dbReference type="InterPro" id="IPR036179">
    <property type="entry name" value="Ig-like_dom_sf"/>
</dbReference>
<keyword evidence="7" id="KW-0393">Immunoglobulin domain</keyword>
<feature type="domain" description="Ig-like" evidence="10">
    <location>
        <begin position="14"/>
        <end position="98"/>
    </location>
</feature>
<sequence>MNIFLLSVLLTRLPNVLTSRVDQTPRSATKTSGESLTINCVLRNANYGLYSTDWYWTKLGSTKEESISIGERYAESVNEGLSSFSLKISDLRVEDSGTCLIYYQKGSGTVLTVKPGLQPTAPVISLFYSATEEQRANGFVHLMCIISRYYPKNIVVSWQKNKNVISSGFTTTSPMKTSTNDFSSTSLLKVSQQEWSSGSMYSCHVFHSATNSNQRKEVRSTSEIAVLLRNPLVEEIWINKSATLVCEVLSTVSAGVVISWMVDGKVRNYGVKIEAAKMEGNQYLTISRLTSSVEEWQSGTEYICSAKQNQSSTPVSKRTGKQRVVPIKPNLHVFPPSPEEIQNTSSATLTCLIRGFYPDSISISWEKDGASVSANITNFPTALEQDLTFSARSLLILSAVEWNSGAKYTCIVSHPPSQSFVKRVIRNPNDECRFPDISVNLLKPSFEEIWKEMTATITCKIVYSDLENINVFWQVNGTERVEGIETQNPKRIGSKSTIVSKLKIMASEWDSGAEYVCLVEDSELPTPVKATIKKTIVSEFHPPKVYLLHPSTEEIDTENSATLVCLATGFYPDEIYIGWMANDTLLDSSYRTQSESEKGNGSSFVTSGLRLTAAEWNSDTTYSCLVGHPSLSRDLIRSTNKSHGKPTFVNVSVILSDTVKSCI</sequence>
<dbReference type="SMART" id="SM00407">
    <property type="entry name" value="IGc1"/>
    <property type="match status" value="5"/>
</dbReference>
<dbReference type="SMART" id="SM00409">
    <property type="entry name" value="IG"/>
    <property type="match status" value="6"/>
</dbReference>
<dbReference type="InterPro" id="IPR003006">
    <property type="entry name" value="Ig/MHC_CS"/>
</dbReference>
<dbReference type="GO" id="GO:0002250">
    <property type="term" value="P:adaptive immune response"/>
    <property type="evidence" value="ECO:0007669"/>
    <property type="project" value="UniProtKB-KW"/>
</dbReference>
<dbReference type="InterPro" id="IPR007110">
    <property type="entry name" value="Ig-like_dom"/>
</dbReference>
<dbReference type="PANTHER" id="PTHR23411">
    <property type="entry name" value="TAPASIN"/>
    <property type="match status" value="1"/>
</dbReference>
<evidence type="ECO:0000256" key="3">
    <source>
        <dbReference type="ARBA" id="ARBA00022859"/>
    </source>
</evidence>
<evidence type="ECO:0000256" key="2">
    <source>
        <dbReference type="ARBA" id="ARBA00022525"/>
    </source>
</evidence>
<dbReference type="PROSITE" id="PS00290">
    <property type="entry name" value="IG_MHC"/>
    <property type="match status" value="3"/>
</dbReference>
<evidence type="ECO:0000259" key="10">
    <source>
        <dbReference type="PROSITE" id="PS50835"/>
    </source>
</evidence>
<keyword evidence="3" id="KW-0391">Immunity</keyword>
<feature type="domain" description="Ig-like" evidence="10">
    <location>
        <begin position="122"/>
        <end position="219"/>
    </location>
</feature>
<dbReference type="InterPro" id="IPR013783">
    <property type="entry name" value="Ig-like_fold"/>
</dbReference>
<reference evidence="11 12" key="1">
    <citation type="journal article" date="2018" name="Nat. Ecol. Evol.">
        <title>Shark genomes provide insights into elasmobranch evolution and the origin of vertebrates.</title>
        <authorList>
            <person name="Hara Y"/>
            <person name="Yamaguchi K"/>
            <person name="Onimaru K"/>
            <person name="Kadota M"/>
            <person name="Koyanagi M"/>
            <person name="Keeley SD"/>
            <person name="Tatsumi K"/>
            <person name="Tanaka K"/>
            <person name="Motone F"/>
            <person name="Kageyama Y"/>
            <person name="Nozu R"/>
            <person name="Adachi N"/>
            <person name="Nishimura O"/>
            <person name="Nakagawa R"/>
            <person name="Tanegashima C"/>
            <person name="Kiyatake I"/>
            <person name="Matsumoto R"/>
            <person name="Murakumo K"/>
            <person name="Nishida K"/>
            <person name="Terakita A"/>
            <person name="Kuratani S"/>
            <person name="Sato K"/>
            <person name="Hyodo S Kuraku.S."/>
        </authorList>
    </citation>
    <scope>NUCLEOTIDE SEQUENCE [LARGE SCALE GENOMIC DNA]</scope>
</reference>
<feature type="domain" description="Ig-like" evidence="10">
    <location>
        <begin position="543"/>
        <end position="636"/>
    </location>
</feature>
<dbReference type="CDD" id="cd00099">
    <property type="entry name" value="IgV"/>
    <property type="match status" value="1"/>
</dbReference>
<dbReference type="FunFam" id="2.60.40.10:FF:000463">
    <property type="entry name" value="Immunoglobulin heavy constant gamma 1"/>
    <property type="match status" value="2"/>
</dbReference>
<dbReference type="GO" id="GO:0005576">
    <property type="term" value="C:extracellular region"/>
    <property type="evidence" value="ECO:0007669"/>
    <property type="project" value="UniProtKB-SubCell"/>
</dbReference>
<dbReference type="InterPro" id="IPR003599">
    <property type="entry name" value="Ig_sub"/>
</dbReference>
<evidence type="ECO:0000256" key="5">
    <source>
        <dbReference type="ARBA" id="ARBA00023157"/>
    </source>
</evidence>
<protein>
    <recommendedName>
        <fullName evidence="10">Ig-like domain-containing protein</fullName>
    </recommendedName>
</protein>
<evidence type="ECO:0000256" key="8">
    <source>
        <dbReference type="ARBA" id="ARBA00043265"/>
    </source>
</evidence>
<dbReference type="InterPro" id="IPR050380">
    <property type="entry name" value="Immune_Resp_Modulators"/>
</dbReference>
<dbReference type="SUPFAM" id="SSF48726">
    <property type="entry name" value="Immunoglobulin"/>
    <property type="match status" value="6"/>
</dbReference>
<dbReference type="EMBL" id="BEZZ01002046">
    <property type="protein sequence ID" value="GCC21074.1"/>
    <property type="molecule type" value="Genomic_DNA"/>
</dbReference>
<comment type="caution">
    <text evidence="11">The sequence shown here is derived from an EMBL/GenBank/DDBJ whole genome shotgun (WGS) entry which is preliminary data.</text>
</comment>
<dbReference type="AlphaFoldDB" id="A0A401RSF2"/>
<feature type="domain" description="Ig-like" evidence="10">
    <location>
        <begin position="231"/>
        <end position="316"/>
    </location>
</feature>
<keyword evidence="5" id="KW-1015">Disulfide bond</keyword>
<evidence type="ECO:0000256" key="7">
    <source>
        <dbReference type="ARBA" id="ARBA00023319"/>
    </source>
</evidence>
<name>A0A401RSF2_CHIPU</name>
<feature type="domain" description="Ig-like" evidence="10">
    <location>
        <begin position="435"/>
        <end position="533"/>
    </location>
</feature>
<evidence type="ECO:0000256" key="1">
    <source>
        <dbReference type="ARBA" id="ARBA00004613"/>
    </source>
</evidence>
<keyword evidence="8" id="KW-1280">Immunoglobulin</keyword>
<evidence type="ECO:0000256" key="9">
    <source>
        <dbReference type="SAM" id="SignalP"/>
    </source>
</evidence>
<dbReference type="FunFam" id="2.60.40.10:FF:000283">
    <property type="entry name" value="Immunoglobulin kappa constant"/>
    <property type="match status" value="1"/>
</dbReference>
<keyword evidence="12" id="KW-1185">Reference proteome</keyword>
<dbReference type="PROSITE" id="PS50835">
    <property type="entry name" value="IG_LIKE"/>
    <property type="match status" value="6"/>
</dbReference>
<evidence type="ECO:0000313" key="12">
    <source>
        <dbReference type="Proteomes" id="UP000287033"/>
    </source>
</evidence>